<dbReference type="AlphaFoldDB" id="A0A0J6SB24"/>
<dbReference type="InterPro" id="IPR038732">
    <property type="entry name" value="HpyO/CreE_NAD-binding"/>
</dbReference>
<feature type="domain" description="FAD-dependent urate hydroxylase HpyO/Asp monooxygenase CreE-like FAD/NAD(P)-binding" evidence="3">
    <location>
        <begin position="41"/>
        <end position="152"/>
    </location>
</feature>
<sequence length="496" mass="53521">MPLDALLARVRDEIARTAHPRAPWLVPRTGPDGRPAHDVIVVGAGQSGLAIAFGLMRAQVTNILVLDRAPAGREGPWLTYARMRTLRSPKDFTGPDLGLPALTYQSWHEARYGAQSWNTLDLIPREDWAAYLAFVREATGVPVENGVAVTRIAPSGGFSDEADAGSSKTMRQDQKPGAWPDGNAIGPCSSGLLAVTAADGTVRHARKVVLATGQEGAGRWALPEALTDLPADRVARTDDPIDFAALAGRSVAVIGAGASAFDNAATALEAGAAEVTLLCRRAEAQVVQLYRWLTFAGFLRHLGDLDDAWRWRFMSAVMGLREGFPQATWDRCARHPNFRFLPGAPVTAARMADGAVVLETPRGRIAADRVIAATGIAVDYAARPELLAFAHNIATWGDRYAPPPEERDPRLAAYPYLGDDYAFTEREPGLTPWIRDIHLFGIASTVSHGPSGSSINAMTTAVPRLVSGLTRGLFVADLDRHWADFRAYDVKQAVLR</sequence>
<keyword evidence="5" id="KW-1185">Reference proteome</keyword>
<accession>A0A0J6SB24</accession>
<dbReference type="OrthoDB" id="8671611at2"/>
<gene>
    <name evidence="4" type="ORF">VQ02_23585</name>
</gene>
<evidence type="ECO:0000256" key="1">
    <source>
        <dbReference type="ARBA" id="ARBA00023002"/>
    </source>
</evidence>
<dbReference type="PANTHER" id="PTHR43539">
    <property type="entry name" value="FLAVIN-BINDING MONOOXYGENASE-LIKE PROTEIN (AFU_ORTHOLOGUE AFUA_4G09220)"/>
    <property type="match status" value="1"/>
</dbReference>
<evidence type="ECO:0000313" key="5">
    <source>
        <dbReference type="Proteomes" id="UP000035955"/>
    </source>
</evidence>
<dbReference type="Gene3D" id="3.50.50.60">
    <property type="entry name" value="FAD/NAD(P)-binding domain"/>
    <property type="match status" value="1"/>
</dbReference>
<dbReference type="SUPFAM" id="SSF51905">
    <property type="entry name" value="FAD/NAD(P)-binding domain"/>
    <property type="match status" value="1"/>
</dbReference>
<dbReference type="Proteomes" id="UP000035955">
    <property type="component" value="Unassembled WGS sequence"/>
</dbReference>
<dbReference type="GO" id="GO:0004497">
    <property type="term" value="F:monooxygenase activity"/>
    <property type="evidence" value="ECO:0007669"/>
    <property type="project" value="TreeGrafter"/>
</dbReference>
<feature type="region of interest" description="Disordered" evidence="2">
    <location>
        <begin position="158"/>
        <end position="181"/>
    </location>
</feature>
<evidence type="ECO:0000313" key="4">
    <source>
        <dbReference type="EMBL" id="KMO32400.1"/>
    </source>
</evidence>
<organism evidence="4 5">
    <name type="scientific">Methylobacterium variabile</name>
    <dbReference type="NCBI Taxonomy" id="298794"/>
    <lineage>
        <taxon>Bacteria</taxon>
        <taxon>Pseudomonadati</taxon>
        <taxon>Pseudomonadota</taxon>
        <taxon>Alphaproteobacteria</taxon>
        <taxon>Hyphomicrobiales</taxon>
        <taxon>Methylobacteriaceae</taxon>
        <taxon>Methylobacterium</taxon>
    </lineage>
</organism>
<evidence type="ECO:0000259" key="3">
    <source>
        <dbReference type="Pfam" id="PF13454"/>
    </source>
</evidence>
<dbReference type="RefSeq" id="WP_048446662.1">
    <property type="nucleotide sequence ID" value="NZ_LABY01000176.1"/>
</dbReference>
<protein>
    <submittedName>
        <fullName evidence="4">Oxidoreductase</fullName>
    </submittedName>
</protein>
<dbReference type="PANTHER" id="PTHR43539:SF91">
    <property type="entry name" value="FAD-DEPENDENT URATE HYDROXYLASE"/>
    <property type="match status" value="1"/>
</dbReference>
<dbReference type="GO" id="GO:0050660">
    <property type="term" value="F:flavin adenine dinucleotide binding"/>
    <property type="evidence" value="ECO:0007669"/>
    <property type="project" value="TreeGrafter"/>
</dbReference>
<comment type="caution">
    <text evidence="4">The sequence shown here is derived from an EMBL/GenBank/DDBJ whole genome shotgun (WGS) entry which is preliminary data.</text>
</comment>
<keyword evidence="1" id="KW-0560">Oxidoreductase</keyword>
<reference evidence="4 5" key="1">
    <citation type="submission" date="2015-03" db="EMBL/GenBank/DDBJ databases">
        <title>Genome sequencing of Methylobacterium variabile DSM 16961.</title>
        <authorList>
            <person name="Chaudhry V."/>
            <person name="Patil P.B."/>
        </authorList>
    </citation>
    <scope>NUCLEOTIDE SEQUENCE [LARGE SCALE GENOMIC DNA]</scope>
    <source>
        <strain evidence="4 5">DSM 16961</strain>
    </source>
</reference>
<evidence type="ECO:0000256" key="2">
    <source>
        <dbReference type="SAM" id="MobiDB-lite"/>
    </source>
</evidence>
<dbReference type="InterPro" id="IPR050982">
    <property type="entry name" value="Auxin_biosynth/cation_transpt"/>
</dbReference>
<dbReference type="InterPro" id="IPR036188">
    <property type="entry name" value="FAD/NAD-bd_sf"/>
</dbReference>
<name>A0A0J6SB24_9HYPH</name>
<dbReference type="Pfam" id="PF13454">
    <property type="entry name" value="NAD_binding_9"/>
    <property type="match status" value="1"/>
</dbReference>
<dbReference type="PRINTS" id="PR00368">
    <property type="entry name" value="FADPNR"/>
</dbReference>
<dbReference type="PATRIC" id="fig|298794.3.peg.2239"/>
<proteinExistence type="predicted"/>
<dbReference type="EMBL" id="LABY01000176">
    <property type="protein sequence ID" value="KMO32400.1"/>
    <property type="molecule type" value="Genomic_DNA"/>
</dbReference>